<evidence type="ECO:0000256" key="1">
    <source>
        <dbReference type="SAM" id="MobiDB-lite"/>
    </source>
</evidence>
<name>A0ABR2H6Z4_9EUKA</name>
<feature type="compositionally biased region" description="Basic residues" evidence="1">
    <location>
        <begin position="516"/>
        <end position="531"/>
    </location>
</feature>
<dbReference type="EMBL" id="JAPFFF010000040">
    <property type="protein sequence ID" value="KAK8841711.1"/>
    <property type="molecule type" value="Genomic_DNA"/>
</dbReference>
<dbReference type="Gene3D" id="1.10.510.10">
    <property type="entry name" value="Transferase(Phosphotransferase) domain 1"/>
    <property type="match status" value="1"/>
</dbReference>
<dbReference type="InterPro" id="IPR000719">
    <property type="entry name" value="Prot_kinase_dom"/>
</dbReference>
<reference evidence="3 4" key="1">
    <citation type="submission" date="2024-04" db="EMBL/GenBank/DDBJ databases">
        <title>Tritrichomonas musculus Genome.</title>
        <authorList>
            <person name="Alves-Ferreira E."/>
            <person name="Grigg M."/>
            <person name="Lorenzi H."/>
            <person name="Galac M."/>
        </authorList>
    </citation>
    <scope>NUCLEOTIDE SEQUENCE [LARGE SCALE GENOMIC DNA]</scope>
    <source>
        <strain evidence="3 4">EAF2021</strain>
    </source>
</reference>
<dbReference type="PROSITE" id="PS00108">
    <property type="entry name" value="PROTEIN_KINASE_ST"/>
    <property type="match status" value="1"/>
</dbReference>
<dbReference type="PROSITE" id="PS50011">
    <property type="entry name" value="PROTEIN_KINASE_DOM"/>
    <property type="match status" value="1"/>
</dbReference>
<feature type="domain" description="Protein kinase" evidence="2">
    <location>
        <begin position="9"/>
        <end position="306"/>
    </location>
</feature>
<feature type="compositionally biased region" description="Low complexity" evidence="1">
    <location>
        <begin position="403"/>
        <end position="427"/>
    </location>
</feature>
<feature type="compositionally biased region" description="Polar residues" evidence="1">
    <location>
        <begin position="581"/>
        <end position="590"/>
    </location>
</feature>
<dbReference type="InterPro" id="IPR008271">
    <property type="entry name" value="Ser/Thr_kinase_AS"/>
</dbReference>
<evidence type="ECO:0000313" key="3">
    <source>
        <dbReference type="EMBL" id="KAK8841711.1"/>
    </source>
</evidence>
<dbReference type="SMART" id="SM00220">
    <property type="entry name" value="S_TKc"/>
    <property type="match status" value="1"/>
</dbReference>
<dbReference type="InterPro" id="IPR011009">
    <property type="entry name" value="Kinase-like_dom_sf"/>
</dbReference>
<dbReference type="SUPFAM" id="SSF56112">
    <property type="entry name" value="Protein kinase-like (PK-like)"/>
    <property type="match status" value="1"/>
</dbReference>
<proteinExistence type="predicted"/>
<dbReference type="Proteomes" id="UP001470230">
    <property type="component" value="Unassembled WGS sequence"/>
</dbReference>
<organism evidence="3 4">
    <name type="scientific">Tritrichomonas musculus</name>
    <dbReference type="NCBI Taxonomy" id="1915356"/>
    <lineage>
        <taxon>Eukaryota</taxon>
        <taxon>Metamonada</taxon>
        <taxon>Parabasalia</taxon>
        <taxon>Tritrichomonadida</taxon>
        <taxon>Tritrichomonadidae</taxon>
        <taxon>Tritrichomonas</taxon>
    </lineage>
</organism>
<sequence length="596" mass="67866">MINQIINQIRLIRNLDLGGFSSVWLAVQEVTQKQLAVKIIPKFHNKKSEENNSNSPNVGKNDIDIDSITDNPKQDNDNNNNNSKQVDLGKKSHFEAEIKILSKIDHPLVLGFFGDFEDEENHYICMEYLPNGSLLDFINAHSTKNGLKPIVVRRLFTELLITVEYLHKNFKIFHRDLKCENILIDVNNNIRLIDFGFSVIYDNPDDTFTDKLGTTCYTCPEIVNNVPYTPEKADVWCLGIILYAMLVGKLPFTGKSDTEIAEKVATEEPDYPNFLSTTSVDLLKKILTKNPYRRIDIDSIKTHPFLSQTEVAIISRLNPTRPNGPRQLDADILFELSMCEKVNVKNIIKHNPSDHFSSEMLIYKQLRRCKETKLVKDIIDGKIASLDQKKKYQFKEEEETNKKLSITPSSSFPSKSDNSSSYYKASPVSTPDISKAAIHVYSKINRPVSNSNLNANDRPRFVDGFVEDTIIDDDETDTNNRRKRGVSTPSLLSLQYQSESEYETDSESVNESHLAHTVHRRRRKKRLKHSSAHSEKEDNHQSQSISASLSLSSNSSLPDDDNGYNYLKKNSIRIAPKKRSNTSTTKNPKSILSLIH</sequence>
<feature type="compositionally biased region" description="Low complexity" evidence="1">
    <location>
        <begin position="542"/>
        <end position="557"/>
    </location>
</feature>
<accession>A0ABR2H6Z4</accession>
<dbReference type="Gene3D" id="3.30.200.20">
    <property type="entry name" value="Phosphorylase Kinase, domain 1"/>
    <property type="match status" value="1"/>
</dbReference>
<evidence type="ECO:0000259" key="2">
    <source>
        <dbReference type="PROSITE" id="PS50011"/>
    </source>
</evidence>
<feature type="compositionally biased region" description="Low complexity" evidence="1">
    <location>
        <begin position="490"/>
        <end position="499"/>
    </location>
</feature>
<comment type="caution">
    <text evidence="3">The sequence shown here is derived from an EMBL/GenBank/DDBJ whole genome shotgun (WGS) entry which is preliminary data.</text>
</comment>
<evidence type="ECO:0000313" key="4">
    <source>
        <dbReference type="Proteomes" id="UP001470230"/>
    </source>
</evidence>
<dbReference type="Pfam" id="PF00069">
    <property type="entry name" value="Pkinase"/>
    <property type="match status" value="1"/>
</dbReference>
<feature type="region of interest" description="Disordered" evidence="1">
    <location>
        <begin position="46"/>
        <end position="88"/>
    </location>
</feature>
<gene>
    <name evidence="3" type="ORF">M9Y10_026655</name>
</gene>
<keyword evidence="4" id="KW-1185">Reference proteome</keyword>
<dbReference type="PANTHER" id="PTHR24345">
    <property type="entry name" value="SERINE/THREONINE-PROTEIN KINASE PLK"/>
    <property type="match status" value="1"/>
</dbReference>
<feature type="region of interest" description="Disordered" evidence="1">
    <location>
        <begin position="473"/>
        <end position="596"/>
    </location>
</feature>
<protein>
    <recommendedName>
        <fullName evidence="2">Protein kinase domain-containing protein</fullName>
    </recommendedName>
</protein>
<feature type="region of interest" description="Disordered" evidence="1">
    <location>
        <begin position="397"/>
        <end position="428"/>
    </location>
</feature>